<organism evidence="3 4">
    <name type="scientific">Scophthalmus maximus</name>
    <name type="common">Turbot</name>
    <name type="synonym">Psetta maxima</name>
    <dbReference type="NCBI Taxonomy" id="52904"/>
    <lineage>
        <taxon>Eukaryota</taxon>
        <taxon>Metazoa</taxon>
        <taxon>Chordata</taxon>
        <taxon>Craniata</taxon>
        <taxon>Vertebrata</taxon>
        <taxon>Euteleostomi</taxon>
        <taxon>Actinopterygii</taxon>
        <taxon>Neopterygii</taxon>
        <taxon>Teleostei</taxon>
        <taxon>Neoteleostei</taxon>
        <taxon>Acanthomorphata</taxon>
        <taxon>Carangaria</taxon>
        <taxon>Pleuronectiformes</taxon>
        <taxon>Pleuronectoidei</taxon>
        <taxon>Scophthalmidae</taxon>
        <taxon>Scophthalmus</taxon>
    </lineage>
</organism>
<feature type="region of interest" description="Disordered" evidence="2">
    <location>
        <begin position="219"/>
        <end position="266"/>
    </location>
</feature>
<dbReference type="Pfam" id="PF14976">
    <property type="entry name" value="YPEH2ZP"/>
    <property type="match status" value="1"/>
</dbReference>
<gene>
    <name evidence="3" type="ORF">F2P81_012860</name>
</gene>
<protein>
    <recommendedName>
        <fullName evidence="5">Protein FAM72A</fullName>
    </recommendedName>
</protein>
<evidence type="ECO:0000313" key="4">
    <source>
        <dbReference type="Proteomes" id="UP000438429"/>
    </source>
</evidence>
<dbReference type="Proteomes" id="UP000438429">
    <property type="component" value="Unassembled WGS sequence"/>
</dbReference>
<dbReference type="AlphaFoldDB" id="A0A6A4SYL4"/>
<proteinExistence type="inferred from homology"/>
<sequence>MSTSNANFKNKCVTQVNCVFCDSLLCTRGMKAVLLADTEVELFSTDIPPNRTVDFVASCYSTESCKCKLRDIACLKCGNVVGYHVVAPCKPCLLSCNNGHFWMFNSDAVSTLNRLDATGLNLLLWGDLPELDDSENEESETPSEEECISEDVAYVMITALNIQRCSIIITTVCSVTSKDTEEEEELVLLCGCVCVCMLLNTRTRMTVRVHTEIKREIERQRHRERDEKTANEESKEDGRASCARVEQRRQRDSSVKLDPIQKSSTS</sequence>
<evidence type="ECO:0000256" key="2">
    <source>
        <dbReference type="SAM" id="MobiDB-lite"/>
    </source>
</evidence>
<evidence type="ECO:0008006" key="5">
    <source>
        <dbReference type="Google" id="ProtNLM"/>
    </source>
</evidence>
<dbReference type="PANTHER" id="PTHR31841:SF1">
    <property type="entry name" value="PROTEIN FAM72A-RELATED"/>
    <property type="match status" value="1"/>
</dbReference>
<comment type="caution">
    <text evidence="3">The sequence shown here is derived from an EMBL/GenBank/DDBJ whole genome shotgun (WGS) entry which is preliminary data.</text>
</comment>
<feature type="compositionally biased region" description="Basic and acidic residues" evidence="2">
    <location>
        <begin position="219"/>
        <end position="255"/>
    </location>
</feature>
<reference evidence="3 4" key="1">
    <citation type="submission" date="2019-06" db="EMBL/GenBank/DDBJ databases">
        <title>Draft genomes of female and male turbot (Scophthalmus maximus).</title>
        <authorList>
            <person name="Xu H."/>
            <person name="Xu X.-W."/>
            <person name="Shao C."/>
            <person name="Chen S."/>
        </authorList>
    </citation>
    <scope>NUCLEOTIDE SEQUENCE [LARGE SCALE GENOMIC DNA]</scope>
    <source>
        <strain evidence="3">Ysfricsl-2016a</strain>
        <tissue evidence="3">Blood</tissue>
    </source>
</reference>
<dbReference type="PANTHER" id="PTHR31841">
    <property type="entry name" value="PROTEIN FAM72A-RELATED"/>
    <property type="match status" value="1"/>
</dbReference>
<dbReference type="EMBL" id="VEVO01000011">
    <property type="protein sequence ID" value="KAF0035102.1"/>
    <property type="molecule type" value="Genomic_DNA"/>
</dbReference>
<evidence type="ECO:0000313" key="3">
    <source>
        <dbReference type="EMBL" id="KAF0035102.1"/>
    </source>
</evidence>
<dbReference type="GO" id="GO:0005829">
    <property type="term" value="C:cytosol"/>
    <property type="evidence" value="ECO:0007669"/>
    <property type="project" value="UniProtKB-ARBA"/>
</dbReference>
<dbReference type="InterPro" id="IPR026768">
    <property type="entry name" value="YPEH2ZP"/>
</dbReference>
<comment type="similarity">
    <text evidence="1">Belongs to the FAM72 family.</text>
</comment>
<evidence type="ECO:0000256" key="1">
    <source>
        <dbReference type="ARBA" id="ARBA00006888"/>
    </source>
</evidence>
<accession>A0A6A4SYL4</accession>
<name>A0A6A4SYL4_SCOMX</name>